<keyword evidence="3 6" id="KW-0418">Kinase</keyword>
<dbReference type="PANTHER" id="PTHR24348:SF22">
    <property type="entry name" value="NON-SPECIFIC SERINE_THREONINE PROTEIN KINASE"/>
    <property type="match status" value="1"/>
</dbReference>
<dbReference type="InterPro" id="IPR008271">
    <property type="entry name" value="Ser/Thr_kinase_AS"/>
</dbReference>
<dbReference type="RefSeq" id="WP_326319438.1">
    <property type="nucleotide sequence ID" value="NZ_JAYLAA010000006.1"/>
</dbReference>
<dbReference type="EC" id="2.7.11.1" evidence="6"/>
<name>A0ABU6HMR4_9FLAO</name>
<dbReference type="SMART" id="SM00220">
    <property type="entry name" value="S_TKc"/>
    <property type="match status" value="1"/>
</dbReference>
<keyword evidence="7" id="KW-1185">Reference proteome</keyword>
<evidence type="ECO:0000256" key="1">
    <source>
        <dbReference type="ARBA" id="ARBA00022679"/>
    </source>
</evidence>
<reference evidence="6 7" key="1">
    <citation type="submission" date="2024-01" db="EMBL/GenBank/DDBJ databases">
        <title>Chryseobacterium sp. T9W2-O.</title>
        <authorList>
            <person name="Maltman C."/>
        </authorList>
    </citation>
    <scope>NUCLEOTIDE SEQUENCE [LARGE SCALE GENOMIC DNA]</scope>
    <source>
        <strain evidence="6 7">T9W2-O</strain>
    </source>
</reference>
<evidence type="ECO:0000313" key="7">
    <source>
        <dbReference type="Proteomes" id="UP001348397"/>
    </source>
</evidence>
<keyword evidence="4" id="KW-0067">ATP-binding</keyword>
<evidence type="ECO:0000313" key="6">
    <source>
        <dbReference type="EMBL" id="MEC3874354.1"/>
    </source>
</evidence>
<keyword evidence="1 6" id="KW-0808">Transferase</keyword>
<keyword evidence="2" id="KW-0547">Nucleotide-binding</keyword>
<dbReference type="InterPro" id="IPR045269">
    <property type="entry name" value="Atg1-like"/>
</dbReference>
<dbReference type="EMBL" id="JAYLAA010000006">
    <property type="protein sequence ID" value="MEC3874354.1"/>
    <property type="molecule type" value="Genomic_DNA"/>
</dbReference>
<comment type="caution">
    <text evidence="6">The sequence shown here is derived from an EMBL/GenBank/DDBJ whole genome shotgun (WGS) entry which is preliminary data.</text>
</comment>
<dbReference type="InterPro" id="IPR000719">
    <property type="entry name" value="Prot_kinase_dom"/>
</dbReference>
<feature type="domain" description="Protein kinase" evidence="5">
    <location>
        <begin position="9"/>
        <end position="280"/>
    </location>
</feature>
<evidence type="ECO:0000256" key="3">
    <source>
        <dbReference type="ARBA" id="ARBA00022777"/>
    </source>
</evidence>
<evidence type="ECO:0000259" key="5">
    <source>
        <dbReference type="PROSITE" id="PS50011"/>
    </source>
</evidence>
<protein>
    <submittedName>
        <fullName evidence="6">Serine/threonine-protein kinase</fullName>
        <ecNumber evidence="6">2.7.11.1</ecNumber>
    </submittedName>
</protein>
<dbReference type="Pfam" id="PF00069">
    <property type="entry name" value="Pkinase"/>
    <property type="match status" value="1"/>
</dbReference>
<dbReference type="SUPFAM" id="SSF56112">
    <property type="entry name" value="Protein kinase-like (PK-like)"/>
    <property type="match status" value="1"/>
</dbReference>
<dbReference type="Gene3D" id="3.30.200.20">
    <property type="entry name" value="Phosphorylase Kinase, domain 1"/>
    <property type="match status" value="1"/>
</dbReference>
<organism evidence="6 7">
    <name type="scientific">Chryseobacterium salviniae</name>
    <dbReference type="NCBI Taxonomy" id="3101750"/>
    <lineage>
        <taxon>Bacteria</taxon>
        <taxon>Pseudomonadati</taxon>
        <taxon>Bacteroidota</taxon>
        <taxon>Flavobacteriia</taxon>
        <taxon>Flavobacteriales</taxon>
        <taxon>Weeksellaceae</taxon>
        <taxon>Chryseobacterium group</taxon>
        <taxon>Chryseobacterium</taxon>
    </lineage>
</organism>
<sequence length="344" mass="39860">MFTNTLLNFTLGSRIGSGGEATVYKAIDTQLNAEIVIKKIPKSNFTDIDKYFEESQKLYFSSHHNVVKVMYGCQDNDFIYLAMPLYPKGSLKSIIDDKFLTSREIIRYSLQFLSGLNFIHSKQLIHYDIKPENILIDNTNTASISDFGLAEYLGFYGFANIRGTTKEFAPPELFSQPAHNIKFDIYQSGLTLFRMCNGDDIFFQQLDESFTSKGVTNDGIFINNLIREKFPIRNYFLPHIPKGIIQVIRKALKADPNERYDSVLEMLNDLSKINNSDDWVYSKTTNLEKWEKQNYVVTCTYNDTNNKYTIVALKNNRRKKDYCLTLDTQKQAYDLLYDCLNNTW</sequence>
<dbReference type="CDD" id="cd14014">
    <property type="entry name" value="STKc_PknB_like"/>
    <property type="match status" value="1"/>
</dbReference>
<gene>
    <name evidence="6" type="ORF">SOP96_01360</name>
</gene>
<accession>A0ABU6HMR4</accession>
<evidence type="ECO:0000256" key="2">
    <source>
        <dbReference type="ARBA" id="ARBA00022741"/>
    </source>
</evidence>
<dbReference type="GO" id="GO:0004674">
    <property type="term" value="F:protein serine/threonine kinase activity"/>
    <property type="evidence" value="ECO:0007669"/>
    <property type="project" value="UniProtKB-EC"/>
</dbReference>
<dbReference type="Proteomes" id="UP001348397">
    <property type="component" value="Unassembled WGS sequence"/>
</dbReference>
<dbReference type="PROSITE" id="PS00108">
    <property type="entry name" value="PROTEIN_KINASE_ST"/>
    <property type="match status" value="1"/>
</dbReference>
<proteinExistence type="predicted"/>
<dbReference type="Gene3D" id="1.10.510.10">
    <property type="entry name" value="Transferase(Phosphotransferase) domain 1"/>
    <property type="match status" value="1"/>
</dbReference>
<dbReference type="PROSITE" id="PS50011">
    <property type="entry name" value="PROTEIN_KINASE_DOM"/>
    <property type="match status" value="1"/>
</dbReference>
<dbReference type="PANTHER" id="PTHR24348">
    <property type="entry name" value="SERINE/THREONINE-PROTEIN KINASE UNC-51-RELATED"/>
    <property type="match status" value="1"/>
</dbReference>
<dbReference type="InterPro" id="IPR011009">
    <property type="entry name" value="Kinase-like_dom_sf"/>
</dbReference>
<evidence type="ECO:0000256" key="4">
    <source>
        <dbReference type="ARBA" id="ARBA00022840"/>
    </source>
</evidence>